<organism evidence="2 3">
    <name type="scientific">Trypanosoma brucei gambiense (strain MHOM/CI/86/DAL972)</name>
    <dbReference type="NCBI Taxonomy" id="679716"/>
    <lineage>
        <taxon>Eukaryota</taxon>
        <taxon>Discoba</taxon>
        <taxon>Euglenozoa</taxon>
        <taxon>Kinetoplastea</taxon>
        <taxon>Metakinetoplastina</taxon>
        <taxon>Trypanosomatida</taxon>
        <taxon>Trypanosomatidae</taxon>
        <taxon>Trypanosoma</taxon>
    </lineage>
</organism>
<accession>D0A306</accession>
<feature type="transmembrane region" description="Helical" evidence="1">
    <location>
        <begin position="89"/>
        <end position="107"/>
    </location>
</feature>
<evidence type="ECO:0000256" key="1">
    <source>
        <dbReference type="SAM" id="Phobius"/>
    </source>
</evidence>
<name>D0A306_TRYB9</name>
<keyword evidence="1" id="KW-0812">Transmembrane</keyword>
<protein>
    <submittedName>
        <fullName evidence="2">Uncharacterized protein</fullName>
    </submittedName>
</protein>
<feature type="transmembrane region" description="Helical" evidence="1">
    <location>
        <begin position="128"/>
        <end position="153"/>
    </location>
</feature>
<keyword evidence="1" id="KW-0472">Membrane</keyword>
<reference evidence="3" key="1">
    <citation type="journal article" date="2010" name="PLoS Negl. Trop. Dis.">
        <title>The genome sequence of Trypanosoma brucei gambiense, causative agent of chronic human african trypanosomiasis.</title>
        <authorList>
            <person name="Jackson A.P."/>
            <person name="Sanders M."/>
            <person name="Berry A."/>
            <person name="McQuillan J."/>
            <person name="Aslett M.A."/>
            <person name="Quail M.A."/>
            <person name="Chukualim B."/>
            <person name="Capewell P."/>
            <person name="MacLeod A."/>
            <person name="Melville S.E."/>
            <person name="Gibson W."/>
            <person name="Barry J.D."/>
            <person name="Berriman M."/>
            <person name="Hertz-Fowler C."/>
        </authorList>
    </citation>
    <scope>NUCLEOTIDE SEQUENCE [LARGE SCALE GENOMIC DNA]</scope>
    <source>
        <strain evidence="3">MHOM/CI/86/DAL972</strain>
    </source>
</reference>
<keyword evidence="1" id="KW-1133">Transmembrane helix</keyword>
<dbReference type="Proteomes" id="UP000002316">
    <property type="component" value="Chromosome 10"/>
</dbReference>
<dbReference type="GeneID" id="23865844"/>
<dbReference type="RefSeq" id="XP_011777914.1">
    <property type="nucleotide sequence ID" value="XM_011779612.1"/>
</dbReference>
<sequence length="159" mass="18089">MTPAILHHPVPSLLHPFKCPFTCAQIGKRKCLKTNNKKKRGEKGCSSSNSFPCRPSRPFPFRFFPLPPYLWGGLSLFCNYFHLMGMYPLLIFLFNPFILFTFFFIIFSKKIYPTLTSFQCCFCSFSSILSNSASICYGCVVASFAFPFISFLLPSLPSP</sequence>
<dbReference type="EMBL" id="FN554973">
    <property type="protein sequence ID" value="CBH15650.1"/>
    <property type="molecule type" value="Genomic_DNA"/>
</dbReference>
<dbReference type="AlphaFoldDB" id="D0A306"/>
<proteinExistence type="predicted"/>
<evidence type="ECO:0000313" key="2">
    <source>
        <dbReference type="EMBL" id="CBH15650.1"/>
    </source>
</evidence>
<gene>
    <name evidence="2" type="ORF">TbgDal_X7390</name>
</gene>
<dbReference type="KEGG" id="tbg:TbgDal_X7390"/>
<evidence type="ECO:0000313" key="3">
    <source>
        <dbReference type="Proteomes" id="UP000002316"/>
    </source>
</evidence>